<dbReference type="FunFam" id="1.10.1200.10:FF:000005">
    <property type="entry name" value="Nonribosomal peptide synthetase 1"/>
    <property type="match status" value="1"/>
</dbReference>
<protein>
    <submittedName>
        <fullName evidence="6">Non-ribosomal peptide synthetase</fullName>
    </submittedName>
</protein>
<dbReference type="Pfam" id="PF00501">
    <property type="entry name" value="AMP-binding"/>
    <property type="match status" value="2"/>
</dbReference>
<dbReference type="Gene3D" id="3.40.50.12780">
    <property type="entry name" value="N-terminal domain of ligase-like"/>
    <property type="match status" value="2"/>
</dbReference>
<dbReference type="Gene3D" id="1.10.1200.10">
    <property type="entry name" value="ACP-like"/>
    <property type="match status" value="2"/>
</dbReference>
<feature type="compositionally biased region" description="Basic and acidic residues" evidence="4">
    <location>
        <begin position="1973"/>
        <end position="1984"/>
    </location>
</feature>
<dbReference type="GO" id="GO:0072330">
    <property type="term" value="P:monocarboxylic acid biosynthetic process"/>
    <property type="evidence" value="ECO:0007669"/>
    <property type="project" value="UniProtKB-ARBA"/>
</dbReference>
<dbReference type="Pfam" id="PF13193">
    <property type="entry name" value="AMP-binding_C"/>
    <property type="match status" value="2"/>
</dbReference>
<keyword evidence="3" id="KW-0597">Phosphoprotein</keyword>
<dbReference type="SUPFAM" id="SSF47336">
    <property type="entry name" value="ACP-like"/>
    <property type="match status" value="2"/>
</dbReference>
<dbReference type="SUPFAM" id="SSF52777">
    <property type="entry name" value="CoA-dependent acyltransferases"/>
    <property type="match status" value="3"/>
</dbReference>
<dbReference type="PROSITE" id="PS00012">
    <property type="entry name" value="PHOSPHOPANTETHEINE"/>
    <property type="match status" value="1"/>
</dbReference>
<dbReference type="InterPro" id="IPR009081">
    <property type="entry name" value="PP-bd_ACP"/>
</dbReference>
<dbReference type="InterPro" id="IPR023213">
    <property type="entry name" value="CAT-like_dom_sf"/>
</dbReference>
<dbReference type="InterPro" id="IPR025110">
    <property type="entry name" value="AMP-bd_C"/>
</dbReference>
<dbReference type="PROSITE" id="PS50075">
    <property type="entry name" value="CARRIER"/>
    <property type="match status" value="2"/>
</dbReference>
<dbReference type="InterPro" id="IPR000873">
    <property type="entry name" value="AMP-dep_synth/lig_dom"/>
</dbReference>
<evidence type="ECO:0000313" key="6">
    <source>
        <dbReference type="EMBL" id="AKA59415.1"/>
    </source>
</evidence>
<dbReference type="Gene3D" id="3.30.300.30">
    <property type="match status" value="2"/>
</dbReference>
<dbReference type="NCBIfam" id="TIGR01733">
    <property type="entry name" value="AA-adenyl-dom"/>
    <property type="match status" value="2"/>
</dbReference>
<organism evidence="6">
    <name type="scientific">uncultured bacterium AB_1383</name>
    <dbReference type="NCBI Taxonomy" id="1630010"/>
    <lineage>
        <taxon>Bacteria</taxon>
        <taxon>environmental samples</taxon>
    </lineage>
</organism>
<evidence type="ECO:0000259" key="5">
    <source>
        <dbReference type="PROSITE" id="PS50075"/>
    </source>
</evidence>
<reference evidence="6" key="1">
    <citation type="journal article" date="2015" name="Proc. Natl. Acad. Sci. U.S.A.">
        <title>Multiplexed metagenome mining using short DNA sequence tags facilitates targeted discovery of epoxyketone proteasome inhibitors.</title>
        <authorList>
            <person name="Owen J.G."/>
            <person name="Charlop-Powers Z."/>
            <person name="Smith A.G."/>
            <person name="Ternei M.A."/>
            <person name="Calle P.Y."/>
            <person name="Reddy B.V."/>
            <person name="Montiel D."/>
            <person name="Brady S.F."/>
        </authorList>
    </citation>
    <scope>NUCLEOTIDE SEQUENCE</scope>
</reference>
<dbReference type="FunFam" id="3.30.300.30:FF:000015">
    <property type="entry name" value="Nonribosomal peptide synthase SidD"/>
    <property type="match status" value="1"/>
</dbReference>
<dbReference type="CDD" id="cd19531">
    <property type="entry name" value="LCL_NRPS-like"/>
    <property type="match status" value="1"/>
</dbReference>
<dbReference type="InterPro" id="IPR045851">
    <property type="entry name" value="AMP-bd_C_sf"/>
</dbReference>
<dbReference type="GO" id="GO:0003824">
    <property type="term" value="F:catalytic activity"/>
    <property type="evidence" value="ECO:0007669"/>
    <property type="project" value="InterPro"/>
</dbReference>
<dbReference type="InterPro" id="IPR020806">
    <property type="entry name" value="PKS_PP-bd"/>
</dbReference>
<dbReference type="Pfam" id="PF00550">
    <property type="entry name" value="PP-binding"/>
    <property type="match status" value="2"/>
</dbReference>
<dbReference type="InterPro" id="IPR006162">
    <property type="entry name" value="Ppantetheine_attach_site"/>
</dbReference>
<accession>A0A0E3M1R1</accession>
<dbReference type="GO" id="GO:0043041">
    <property type="term" value="P:amino acid activation for nonribosomal peptide biosynthetic process"/>
    <property type="evidence" value="ECO:0007669"/>
    <property type="project" value="TreeGrafter"/>
</dbReference>
<dbReference type="InterPro" id="IPR001242">
    <property type="entry name" value="Condensation_dom"/>
</dbReference>
<keyword evidence="2" id="KW-0596">Phosphopantetheine</keyword>
<dbReference type="PROSITE" id="PS00455">
    <property type="entry name" value="AMP_BINDING"/>
    <property type="match status" value="1"/>
</dbReference>
<name>A0A0E3M1R1_9BACT</name>
<evidence type="ECO:0000256" key="1">
    <source>
        <dbReference type="ARBA" id="ARBA00001957"/>
    </source>
</evidence>
<evidence type="ECO:0000256" key="3">
    <source>
        <dbReference type="ARBA" id="ARBA00022553"/>
    </source>
</evidence>
<proteinExistence type="predicted"/>
<dbReference type="Pfam" id="PF00668">
    <property type="entry name" value="Condensation"/>
    <property type="match status" value="2"/>
</dbReference>
<feature type="domain" description="Carrier" evidence="5">
    <location>
        <begin position="556"/>
        <end position="631"/>
    </location>
</feature>
<evidence type="ECO:0000256" key="2">
    <source>
        <dbReference type="ARBA" id="ARBA00022450"/>
    </source>
</evidence>
<dbReference type="FunFam" id="1.10.1200.10:FF:000016">
    <property type="entry name" value="Non-ribosomal peptide synthase"/>
    <property type="match status" value="1"/>
</dbReference>
<dbReference type="Gene3D" id="3.30.559.30">
    <property type="entry name" value="Nonribosomal peptide synthetase, condensation domain"/>
    <property type="match status" value="2"/>
</dbReference>
<dbReference type="InterPro" id="IPR036736">
    <property type="entry name" value="ACP-like_sf"/>
</dbReference>
<dbReference type="PANTHER" id="PTHR45527:SF1">
    <property type="entry name" value="FATTY ACID SYNTHASE"/>
    <property type="match status" value="1"/>
</dbReference>
<dbReference type="GO" id="GO:0005737">
    <property type="term" value="C:cytoplasm"/>
    <property type="evidence" value="ECO:0007669"/>
    <property type="project" value="TreeGrafter"/>
</dbReference>
<dbReference type="PANTHER" id="PTHR45527">
    <property type="entry name" value="NONRIBOSOMAL PEPTIDE SYNTHETASE"/>
    <property type="match status" value="1"/>
</dbReference>
<evidence type="ECO:0000256" key="4">
    <source>
        <dbReference type="SAM" id="MobiDB-lite"/>
    </source>
</evidence>
<dbReference type="GO" id="GO:0044550">
    <property type="term" value="P:secondary metabolite biosynthetic process"/>
    <property type="evidence" value="ECO:0007669"/>
    <property type="project" value="TreeGrafter"/>
</dbReference>
<dbReference type="SMART" id="SM00823">
    <property type="entry name" value="PKS_PP"/>
    <property type="match status" value="2"/>
</dbReference>
<sequence length="1984" mass="212859">MGGHFVRVLAQAAEDPDVRLDALDPLTGEERRRQLVDWNDTAAGFPDVALGALLREQARARPDVVALVQGPERIAYGELLERVEAVARGLIAAGVRPGERVGLLLERSAGQVVAMLGALTAGVAYVPVDPAAPADRAAFILDDAGIATLLVDDADAGAAARLRARGTRVLALAALEAEAPAGAALPEVDPSWPAYCLYTSGTTGRPKGVLVSHRSLARLVRNDRFPMAVGPGDVWTLLHAYTFDFSAWEMLACLANGGTLVVVPRDDVPDAARLLGVLRREGVTVLNQTPRAFAELVAAWERDPAPLDHLRYVLLGGERLDPRSLAPLMRRWPGVTFVNAYGLTETAVAATLRVLTPEDAADEASNIGGPLPESVAYLLDARGSGRLLPDGAVGELYAGGLCLATGYLGCPELNAERFVPDPFGEGRLFRTGDLARRCPDGSLEIVGRADAQVKLRGIRIEPGEIAACVREHPAVADAVVVLEGGAEPRLAAYVVPESAAPPAAELRGHLAAMLPEYMVPSVFRVVERIPLTSHGKLDERALQETGTPLETAEGRLPATPTARALAEIWAEFLDVPTIRADDSFIELGGHSLLAIRLLARISERMGVELPLRTVFKHPRLQDMADQIDRERGPAPDAGDGAPEDGCAAFPASGMQEHMWVAERLEPDAAAYQILLTCRVEGRLDPDRLERALARVVERHEVLRTRFAEREGALFQVVCPPWAPPLDRADLADLAREDRETALRARLSRAAAERTDPASGRPLRAGLVETGDHAQVLWLSVHHLVWDAGSVPAFLRELDACYADGALPPAPPQYRDFVARREEELRGGLAREGLEYWARQLEGAPASLPLPAPAAPEPHGVVPIPLAPGLAERLRRVPGPAGSSWFMSVAAALATLLHRWTGRGDVTYGCAIALRDDAGLAEVIGPCMNTVVLRSRGLEGRTVRGALEAVRDTVFDAFQYRDVPFEAVVRRLDPPRRAGRAPYADVMLNVVTLPPEWPSVGGIRLRDVRVEAASGADSKFPLTVTVYEQAGVLGGEMHFRGDRLSRAMVERMARAFAALLEQIPERAEEPWSALDPGVEAPAAPGGPLAPPRAQYRDFVRAQRALREGPAAGAPAAFWRHQLAGAPAFLPFPTPARPGPHGVVPIPLPRDLLPRLRRLQGEQDVSWLMIAAAAVAGVLHRWTGRDDVTFGCPTVNREEEWLREVLGPCLNMVVLRSQVEPGTTLGRLLADVRDTVLDAFEHRDAPLEAVIDELKPPRRAGSTPFIDVTLAPEIAGPPARLGGMELEAHRLGGGDAGYDAKFALTIGLLETDGRLEGTLSFRGDRFAAADAEQLAALLGRMLDRFPASLDRPLATVDLLDERERERLRAMERGAPAGPPSSVPAMLARRCAEHPHAHAVVSGRGVLTYGDLDARARELALRLRPHVRGAEPVVALVLGRGEELVVAMLAAWKAGCAFSPIDPGYPRARIEYIVRDLDACAVVAAGEELRGGLAALAPVVAAEPGGAPAAGELEDFLPDPDALAYVLYTSGTTGQPKGVPIRHRNLAHFVDWCIPEFGVTPADRASQVSSVSFDASMWEVWGALCAGASVWPYERPAVVATELADWLDRSAITLCFAPTVLAEALWGVGATLPRLRWLYFAGSALTRRPPPELLGRVCNTYGPTETTIIVSADRMDPEAGRPLNSIGRPITGAALYVLDPAGRRCPVGVPGEVCIGGAGVAPGYWRRPELTGERFLPAGTDGEPGPVYRTGDVGRWRADGALEFIGRGDRQLKIRGYRVEPGEIEARLLEDPRVAQALVRPVPGEVATLAAYLVPRPGAPRDARAVLERVGSVLPDFMVPSAVVWLDELPTSVAGKVDVDRLPLPTRADRVRQAALSEPATPLERRIAAVWASVLQVEAVGVHDNFFDLGGNSLSLARLHARLQEALGGEIPIQLLFAHPTVSALARAAEAGDFTGGRAAAAPDDDLARRAARGRAARESHRVPQRS</sequence>
<feature type="domain" description="Carrier" evidence="5">
    <location>
        <begin position="1875"/>
        <end position="1950"/>
    </location>
</feature>
<dbReference type="InterPro" id="IPR020845">
    <property type="entry name" value="AMP-binding_CS"/>
</dbReference>
<dbReference type="Gene3D" id="3.30.559.10">
    <property type="entry name" value="Chloramphenicol acetyltransferase-like domain"/>
    <property type="match status" value="1"/>
</dbReference>
<comment type="cofactor">
    <cofactor evidence="1">
        <name>pantetheine 4'-phosphate</name>
        <dbReference type="ChEBI" id="CHEBI:47942"/>
    </cofactor>
</comment>
<dbReference type="GO" id="GO:0031177">
    <property type="term" value="F:phosphopantetheine binding"/>
    <property type="evidence" value="ECO:0007669"/>
    <property type="project" value="InterPro"/>
</dbReference>
<dbReference type="CDD" id="cd05930">
    <property type="entry name" value="A_NRPS"/>
    <property type="match status" value="2"/>
</dbReference>
<feature type="region of interest" description="Disordered" evidence="4">
    <location>
        <begin position="1952"/>
        <end position="1984"/>
    </location>
</feature>
<dbReference type="InterPro" id="IPR042099">
    <property type="entry name" value="ANL_N_sf"/>
</dbReference>
<dbReference type="EMBL" id="KP830092">
    <property type="protein sequence ID" value="AKA59415.1"/>
    <property type="molecule type" value="Genomic_DNA"/>
</dbReference>
<dbReference type="SUPFAM" id="SSF56801">
    <property type="entry name" value="Acetyl-CoA synthetase-like"/>
    <property type="match status" value="2"/>
</dbReference>
<dbReference type="InterPro" id="IPR010071">
    <property type="entry name" value="AA_adenyl_dom"/>
</dbReference>